<dbReference type="Pfam" id="PF25133">
    <property type="entry name" value="TYW2_N_2"/>
    <property type="match status" value="1"/>
</dbReference>
<reference evidence="13" key="1">
    <citation type="submission" date="2022-07" db="EMBL/GenBank/DDBJ databases">
        <title>Genome Sequence of Physisporinus lineatus.</title>
        <authorList>
            <person name="Buettner E."/>
        </authorList>
    </citation>
    <scope>NUCLEOTIDE SEQUENCE</scope>
    <source>
        <strain evidence="13">VT162</strain>
    </source>
</reference>
<keyword evidence="8 10" id="KW-0539">Nucleus</keyword>
<organism evidence="13 14">
    <name type="scientific">Meripilus lineatus</name>
    <dbReference type="NCBI Taxonomy" id="2056292"/>
    <lineage>
        <taxon>Eukaryota</taxon>
        <taxon>Fungi</taxon>
        <taxon>Dikarya</taxon>
        <taxon>Basidiomycota</taxon>
        <taxon>Agaricomycotina</taxon>
        <taxon>Agaricomycetes</taxon>
        <taxon>Polyporales</taxon>
        <taxon>Meripilaceae</taxon>
        <taxon>Meripilus</taxon>
    </lineage>
</organism>
<dbReference type="SUPFAM" id="SSF53335">
    <property type="entry name" value="S-adenosyl-L-methionine-dependent methyltransferases"/>
    <property type="match status" value="1"/>
</dbReference>
<evidence type="ECO:0000256" key="10">
    <source>
        <dbReference type="HAMAP-Rule" id="MF_03152"/>
    </source>
</evidence>
<evidence type="ECO:0000313" key="13">
    <source>
        <dbReference type="EMBL" id="KAJ3481591.1"/>
    </source>
</evidence>
<dbReference type="HAMAP" id="MF_03152">
    <property type="entry name" value="TRM5"/>
    <property type="match status" value="1"/>
</dbReference>
<comment type="subunit">
    <text evidence="10">Monomer.</text>
</comment>
<name>A0AAD5YBY6_9APHY</name>
<feature type="domain" description="SAM-dependent methyltransferase TRM5/TYW2-type" evidence="12">
    <location>
        <begin position="156"/>
        <end position="502"/>
    </location>
</feature>
<dbReference type="AlphaFoldDB" id="A0AAD5YBY6"/>
<dbReference type="Gene3D" id="3.30.300.110">
    <property type="entry name" value="Met-10+ protein-like domains"/>
    <property type="match status" value="1"/>
</dbReference>
<feature type="compositionally biased region" description="Basic and acidic residues" evidence="11">
    <location>
        <begin position="363"/>
        <end position="373"/>
    </location>
</feature>
<dbReference type="InterPro" id="IPR056743">
    <property type="entry name" value="TRM5-TYW2-like_MTfase"/>
</dbReference>
<comment type="similarity">
    <text evidence="10">Belongs to the TRM5 / TYW2 family.</text>
</comment>
<evidence type="ECO:0000256" key="8">
    <source>
        <dbReference type="ARBA" id="ARBA00023242"/>
    </source>
</evidence>
<accession>A0AAD5YBY6</accession>
<dbReference type="GO" id="GO:0002939">
    <property type="term" value="P:tRNA N1-guanine methylation"/>
    <property type="evidence" value="ECO:0007669"/>
    <property type="project" value="TreeGrafter"/>
</dbReference>
<feature type="binding site" evidence="10">
    <location>
        <position position="245"/>
    </location>
    <ligand>
        <name>S-adenosyl-L-methionine</name>
        <dbReference type="ChEBI" id="CHEBI:59789"/>
    </ligand>
</feature>
<protein>
    <recommendedName>
        <fullName evidence="10">tRNA (guanine(37)-N1)-methyltransferase</fullName>
        <ecNumber evidence="10">2.1.1.228</ecNumber>
    </recommendedName>
    <alternativeName>
        <fullName evidence="10">M1G-methyltransferase</fullName>
    </alternativeName>
    <alternativeName>
        <fullName evidence="10">tRNA [GM37] methyltransferase</fullName>
    </alternativeName>
    <alternativeName>
        <fullName evidence="10">tRNA methyltransferase 5</fullName>
    </alternativeName>
</protein>
<gene>
    <name evidence="10" type="primary">TRM5</name>
    <name evidence="13" type="ORF">NLI96_g7554</name>
</gene>
<evidence type="ECO:0000256" key="6">
    <source>
        <dbReference type="ARBA" id="ARBA00022694"/>
    </source>
</evidence>
<dbReference type="InterPro" id="IPR025792">
    <property type="entry name" value="tRNA_Gua_MeTrfase_euk"/>
</dbReference>
<dbReference type="GO" id="GO:0005759">
    <property type="term" value="C:mitochondrial matrix"/>
    <property type="evidence" value="ECO:0007669"/>
    <property type="project" value="UniProtKB-SubCell"/>
</dbReference>
<evidence type="ECO:0000256" key="2">
    <source>
        <dbReference type="ARBA" id="ARBA00022490"/>
    </source>
</evidence>
<dbReference type="GO" id="GO:0005634">
    <property type="term" value="C:nucleus"/>
    <property type="evidence" value="ECO:0007669"/>
    <property type="project" value="UniProtKB-SubCell"/>
</dbReference>
<keyword evidence="5 10" id="KW-0949">S-adenosyl-L-methionine</keyword>
<feature type="compositionally biased region" description="Polar residues" evidence="11">
    <location>
        <begin position="376"/>
        <end position="386"/>
    </location>
</feature>
<dbReference type="FunFam" id="3.30.300.110:FF:000001">
    <property type="entry name" value="tRNA (guanine(37)-N1)-methyltransferase"/>
    <property type="match status" value="1"/>
</dbReference>
<dbReference type="PANTHER" id="PTHR23245:SF36">
    <property type="entry name" value="TRNA (GUANINE(37)-N1)-METHYLTRANSFERASE"/>
    <property type="match status" value="1"/>
</dbReference>
<feature type="binding site" evidence="10">
    <location>
        <position position="407"/>
    </location>
    <ligand>
        <name>S-adenosyl-L-methionine</name>
        <dbReference type="ChEBI" id="CHEBI:59789"/>
    </ligand>
</feature>
<comment type="catalytic activity">
    <reaction evidence="9 10">
        <text>guanosine(37) in tRNA + S-adenosyl-L-methionine = N(1)-methylguanosine(37) in tRNA + S-adenosyl-L-homocysteine + H(+)</text>
        <dbReference type="Rhea" id="RHEA:36899"/>
        <dbReference type="Rhea" id="RHEA-COMP:10145"/>
        <dbReference type="Rhea" id="RHEA-COMP:10147"/>
        <dbReference type="ChEBI" id="CHEBI:15378"/>
        <dbReference type="ChEBI" id="CHEBI:57856"/>
        <dbReference type="ChEBI" id="CHEBI:59789"/>
        <dbReference type="ChEBI" id="CHEBI:73542"/>
        <dbReference type="ChEBI" id="CHEBI:74269"/>
        <dbReference type="EC" id="2.1.1.228"/>
    </reaction>
</comment>
<keyword evidence="4 10" id="KW-0808">Transferase</keyword>
<dbReference type="GO" id="GO:0052906">
    <property type="term" value="F:tRNA (guanine(37)-N1)-methyltransferase activity"/>
    <property type="evidence" value="ECO:0007669"/>
    <property type="project" value="UniProtKB-UniRule"/>
</dbReference>
<dbReference type="InterPro" id="IPR030382">
    <property type="entry name" value="MeTrfase_TRM5/TYW2"/>
</dbReference>
<evidence type="ECO:0000256" key="4">
    <source>
        <dbReference type="ARBA" id="ARBA00022679"/>
    </source>
</evidence>
<feature type="binding site" evidence="10">
    <location>
        <begin position="283"/>
        <end position="284"/>
    </location>
    <ligand>
        <name>S-adenosyl-L-methionine</name>
        <dbReference type="ChEBI" id="CHEBI:59789"/>
    </ligand>
</feature>
<dbReference type="PANTHER" id="PTHR23245">
    <property type="entry name" value="TRNA METHYLTRANSFERASE"/>
    <property type="match status" value="1"/>
</dbReference>
<dbReference type="EMBL" id="JANAWD010000314">
    <property type="protein sequence ID" value="KAJ3481591.1"/>
    <property type="molecule type" value="Genomic_DNA"/>
</dbReference>
<dbReference type="Pfam" id="PF02475">
    <property type="entry name" value="TRM5-TYW2_MTfase"/>
    <property type="match status" value="1"/>
</dbReference>
<dbReference type="Gene3D" id="3.40.50.150">
    <property type="entry name" value="Vaccinia Virus protein VP39"/>
    <property type="match status" value="1"/>
</dbReference>
<keyword evidence="2 10" id="KW-0963">Cytoplasm</keyword>
<evidence type="ECO:0000259" key="12">
    <source>
        <dbReference type="PROSITE" id="PS51684"/>
    </source>
</evidence>
<dbReference type="EC" id="2.1.1.228" evidence="10"/>
<keyword evidence="7 10" id="KW-0496">Mitochondrion</keyword>
<proteinExistence type="inferred from homology"/>
<dbReference type="InterPro" id="IPR029063">
    <property type="entry name" value="SAM-dependent_MTases_sf"/>
</dbReference>
<evidence type="ECO:0000256" key="11">
    <source>
        <dbReference type="SAM" id="MobiDB-lite"/>
    </source>
</evidence>
<feature type="binding site" evidence="10">
    <location>
        <begin position="334"/>
        <end position="335"/>
    </location>
    <ligand>
        <name>S-adenosyl-L-methionine</name>
        <dbReference type="ChEBI" id="CHEBI:59789"/>
    </ligand>
</feature>
<comment type="function">
    <text evidence="10">Specifically methylates the N1 position of guanosine-37 in various cytoplasmic and mitochondrial tRNAs. Methylation is not dependent on the nature of the nucleoside 5' of the target nucleoside. This is the first step in the biosynthesis of wybutosine (yW), a modified base adjacent to the anticodon of tRNAs and required for accurate decoding.</text>
</comment>
<evidence type="ECO:0000256" key="3">
    <source>
        <dbReference type="ARBA" id="ARBA00022603"/>
    </source>
</evidence>
<dbReference type="Proteomes" id="UP001212997">
    <property type="component" value="Unassembled WGS sequence"/>
</dbReference>
<evidence type="ECO:0000256" key="9">
    <source>
        <dbReference type="ARBA" id="ARBA00047783"/>
    </source>
</evidence>
<keyword evidence="6 10" id="KW-0819">tRNA processing</keyword>
<dbReference type="GO" id="GO:0070901">
    <property type="term" value="P:mitochondrial tRNA methylation"/>
    <property type="evidence" value="ECO:0007669"/>
    <property type="project" value="TreeGrafter"/>
</dbReference>
<evidence type="ECO:0000256" key="7">
    <source>
        <dbReference type="ARBA" id="ARBA00023128"/>
    </source>
</evidence>
<dbReference type="InterPro" id="IPR056744">
    <property type="entry name" value="TRM5/TYW2-like_N"/>
</dbReference>
<evidence type="ECO:0000313" key="14">
    <source>
        <dbReference type="Proteomes" id="UP001212997"/>
    </source>
</evidence>
<sequence>MAAIPRLFQRPPLPPQSLAHIAAFMSTKFLDVSPPIHRVVKDELNRDLFKKSVSVLAAKVSPARTGAILKAEAMRRSIIDLPKVKSVVSKPDGSRLVLLRFSEEADLPPDTRQLLDAERAELVTHTLHFDYNYWTADDILNAILPEHLIEGKPSGYAAVGHVAHLNLNSEYLPYKHVIGQIMLDKNPSIKTVVNKLDSIHNQFRFFKMELIAGEPNYIVEHPESDCKFTFDFSQVYWNSRLHTEHARLIDLFKPEDVIADVFAGVGPFAVPAGKKGCGVLANDLNPASYKYLQINIDNNNVGIGFENQEGSNRYSPVTISHAQVSSLVRPFCEDGKDFIRSVAARVFDVPLPPAVPPKSKTQQYREQRREREANAQIKQCESSIQSSPPPIRTSLPQRNRITQFVMNLPDSAIQFLDAFRGIFSSDNAGGRDLSGVYDKTTLPMVHCYCFTRELEPDKAAVDIRKRVEERLGGQLNEEVSFHLVRSVAPNKEMYCISFRLPQEIAFGG</sequence>
<comment type="similarity">
    <text evidence="1">Belongs to the class I-like SAM-binding methyltransferase superfamily. TRM5/TYW2 family.</text>
</comment>
<keyword evidence="3 10" id="KW-0489">Methyltransferase</keyword>
<comment type="caution">
    <text evidence="13">The sequence shown here is derived from an EMBL/GenBank/DDBJ whole genome shotgun (WGS) entry which is preliminary data.</text>
</comment>
<comment type="subcellular location">
    <subcellularLocation>
        <location evidence="10">Mitochondrion matrix</location>
    </subcellularLocation>
    <subcellularLocation>
        <location evidence="10">Nucleus</location>
    </subcellularLocation>
    <subcellularLocation>
        <location evidence="10">Cytoplasm</location>
    </subcellularLocation>
    <text evidence="10">Predominantly in the mitochondria and in the nucleus.</text>
</comment>
<evidence type="ECO:0000256" key="5">
    <source>
        <dbReference type="ARBA" id="ARBA00022691"/>
    </source>
</evidence>
<dbReference type="PROSITE" id="PS51684">
    <property type="entry name" value="SAM_MT_TRM5_TYW2"/>
    <property type="match status" value="1"/>
</dbReference>
<evidence type="ECO:0000256" key="1">
    <source>
        <dbReference type="ARBA" id="ARBA00009775"/>
    </source>
</evidence>
<keyword evidence="14" id="KW-1185">Reference proteome</keyword>
<feature type="region of interest" description="Disordered" evidence="11">
    <location>
        <begin position="355"/>
        <end position="392"/>
    </location>
</feature>